<evidence type="ECO:0000256" key="18">
    <source>
        <dbReference type="RuleBase" id="RU003938"/>
    </source>
</evidence>
<evidence type="ECO:0000256" key="1">
    <source>
        <dbReference type="ARBA" id="ARBA00001698"/>
    </source>
</evidence>
<feature type="transmembrane region" description="Helical" evidence="19">
    <location>
        <begin position="186"/>
        <end position="208"/>
    </location>
</feature>
<comment type="catalytic activity">
    <reaction evidence="1 18">
        <text>a 1,2-diacyl-sn-glycero-3-phosphate + CTP + H(+) = a CDP-1,2-diacyl-sn-glycerol + diphosphate</text>
        <dbReference type="Rhea" id="RHEA:16229"/>
        <dbReference type="ChEBI" id="CHEBI:15378"/>
        <dbReference type="ChEBI" id="CHEBI:33019"/>
        <dbReference type="ChEBI" id="CHEBI:37563"/>
        <dbReference type="ChEBI" id="CHEBI:58332"/>
        <dbReference type="ChEBI" id="CHEBI:58608"/>
        <dbReference type="EC" id="2.7.7.41"/>
    </reaction>
</comment>
<keyword evidence="13 19" id="KW-1133">Transmembrane helix</keyword>
<keyword evidence="8" id="KW-1003">Cell membrane</keyword>
<evidence type="ECO:0000256" key="7">
    <source>
        <dbReference type="ARBA" id="ARBA00019373"/>
    </source>
</evidence>
<evidence type="ECO:0000256" key="3">
    <source>
        <dbReference type="ARBA" id="ARBA00005119"/>
    </source>
</evidence>
<dbReference type="Proteomes" id="UP001337580">
    <property type="component" value="Chromosome"/>
</dbReference>
<comment type="pathway">
    <text evidence="4">Lipid metabolism.</text>
</comment>
<dbReference type="AlphaFoldDB" id="A0AA48IAV5"/>
<evidence type="ECO:0000256" key="17">
    <source>
        <dbReference type="ARBA" id="ARBA00023264"/>
    </source>
</evidence>
<evidence type="ECO:0000256" key="11">
    <source>
        <dbReference type="ARBA" id="ARBA00022692"/>
    </source>
</evidence>
<comment type="similarity">
    <text evidence="5 18">Belongs to the CDS family.</text>
</comment>
<keyword evidence="9" id="KW-0444">Lipid biosynthesis</keyword>
<evidence type="ECO:0000256" key="16">
    <source>
        <dbReference type="ARBA" id="ARBA00023209"/>
    </source>
</evidence>
<keyword evidence="10 18" id="KW-0808">Transferase</keyword>
<evidence type="ECO:0000256" key="8">
    <source>
        <dbReference type="ARBA" id="ARBA00022475"/>
    </source>
</evidence>
<dbReference type="GO" id="GO:0004605">
    <property type="term" value="F:phosphatidate cytidylyltransferase activity"/>
    <property type="evidence" value="ECO:0007669"/>
    <property type="project" value="UniProtKB-EC"/>
</dbReference>
<feature type="transmembrane region" description="Helical" evidence="19">
    <location>
        <begin position="108"/>
        <end position="131"/>
    </location>
</feature>
<keyword evidence="14" id="KW-0443">Lipid metabolism</keyword>
<evidence type="ECO:0000256" key="10">
    <source>
        <dbReference type="ARBA" id="ARBA00022679"/>
    </source>
</evidence>
<organism evidence="20">
    <name type="scientific">Candidatus Improbicoccus pseudotrichonymphae</name>
    <dbReference type="NCBI Taxonomy" id="3033792"/>
    <lineage>
        <taxon>Bacteria</taxon>
        <taxon>Bacillati</taxon>
        <taxon>Bacillota</taxon>
        <taxon>Clostridia</taxon>
        <taxon>Candidatus Improbicoccus</taxon>
    </lineage>
</organism>
<accession>A0AA48IAV5</accession>
<keyword evidence="15 19" id="KW-0472">Membrane</keyword>
<evidence type="ECO:0000256" key="12">
    <source>
        <dbReference type="ARBA" id="ARBA00022695"/>
    </source>
</evidence>
<evidence type="ECO:0000256" key="14">
    <source>
        <dbReference type="ARBA" id="ARBA00023098"/>
    </source>
</evidence>
<dbReference type="PROSITE" id="PS01315">
    <property type="entry name" value="CDS"/>
    <property type="match status" value="1"/>
</dbReference>
<dbReference type="PANTHER" id="PTHR46382">
    <property type="entry name" value="PHOSPHATIDATE CYTIDYLYLTRANSFERASE"/>
    <property type="match status" value="1"/>
</dbReference>
<keyword evidence="11 18" id="KW-0812">Transmembrane</keyword>
<dbReference type="Pfam" id="PF01148">
    <property type="entry name" value="CTP_transf_1"/>
    <property type="match status" value="1"/>
</dbReference>
<comment type="pathway">
    <text evidence="3 18">Phospholipid metabolism; CDP-diacylglycerol biosynthesis; CDP-diacylglycerol from sn-glycerol 3-phosphate: step 3/3.</text>
</comment>
<evidence type="ECO:0000256" key="9">
    <source>
        <dbReference type="ARBA" id="ARBA00022516"/>
    </source>
</evidence>
<dbReference type="GO" id="GO:0016024">
    <property type="term" value="P:CDP-diacylglycerol biosynthetic process"/>
    <property type="evidence" value="ECO:0007669"/>
    <property type="project" value="TreeGrafter"/>
</dbReference>
<sequence>MLFKRIVSGSIGAVFFILVLYLSNYYVYTINIVMAIITTMAINELISMRNKNKTIISFFSLLFSPARALMGPGIKWQTSLYIYTLLVFLYVMKIFIKHKKNKRKSRNYETLNVCFIYIFSVVISVCLGKIVEIKNISRDPKIGIFYVFITLCTAWMCDIGAYIMGSYIGKNKLCPSISPSKTAEGALGGSILSLIFILISGIAFKLIFNLGEINFINLSFFPVFGAPIAILGDLCFSMIKRTSKIKDFSDIIPGHGGILDRFDSVIFTIPYSYIYLHFMPIIY</sequence>
<evidence type="ECO:0000256" key="2">
    <source>
        <dbReference type="ARBA" id="ARBA00004651"/>
    </source>
</evidence>
<evidence type="ECO:0000256" key="13">
    <source>
        <dbReference type="ARBA" id="ARBA00022989"/>
    </source>
</evidence>
<comment type="subcellular location">
    <subcellularLocation>
        <location evidence="2">Cell membrane</location>
        <topology evidence="2">Multi-pass membrane protein</topology>
    </subcellularLocation>
</comment>
<evidence type="ECO:0000256" key="15">
    <source>
        <dbReference type="ARBA" id="ARBA00023136"/>
    </source>
</evidence>
<keyword evidence="17" id="KW-1208">Phospholipid metabolism</keyword>
<evidence type="ECO:0000256" key="19">
    <source>
        <dbReference type="SAM" id="Phobius"/>
    </source>
</evidence>
<reference evidence="20" key="1">
    <citation type="journal article" date="2023" name="ISME J.">
        <title>Emergence of putative energy parasites within Clostridia revealed by genome analysis of a novel endosymbiotic clade.</title>
        <authorList>
            <person name="Takahashi K."/>
            <person name="Kuwahara H."/>
            <person name="Horikawa Y."/>
            <person name="Izawa K."/>
            <person name="Kato D."/>
            <person name="Inagaki T."/>
            <person name="Yuki M."/>
            <person name="Ohkuma M."/>
            <person name="Hongoh Y."/>
        </authorList>
    </citation>
    <scope>NUCLEOTIDE SEQUENCE</scope>
    <source>
        <strain evidence="20">CfP3-15</strain>
    </source>
</reference>
<dbReference type="EC" id="2.7.7.41" evidence="6 18"/>
<protein>
    <recommendedName>
        <fullName evidence="7 18">Phosphatidate cytidylyltransferase</fullName>
        <ecNumber evidence="6 18">2.7.7.41</ecNumber>
    </recommendedName>
</protein>
<dbReference type="GO" id="GO:0005886">
    <property type="term" value="C:plasma membrane"/>
    <property type="evidence" value="ECO:0007669"/>
    <property type="project" value="UniProtKB-SubCell"/>
</dbReference>
<evidence type="ECO:0000256" key="4">
    <source>
        <dbReference type="ARBA" id="ARBA00005189"/>
    </source>
</evidence>
<gene>
    <name evidence="20" type="ORF">CfP315_0690</name>
</gene>
<feature type="transmembrane region" description="Helical" evidence="19">
    <location>
        <begin position="5"/>
        <end position="22"/>
    </location>
</feature>
<name>A0AA48IAV5_9FIRM</name>
<feature type="transmembrane region" description="Helical" evidence="19">
    <location>
        <begin position="143"/>
        <end position="165"/>
    </location>
</feature>
<evidence type="ECO:0000313" key="20">
    <source>
        <dbReference type="EMBL" id="BED92105.1"/>
    </source>
</evidence>
<dbReference type="InterPro" id="IPR000374">
    <property type="entry name" value="PC_trans"/>
</dbReference>
<keyword evidence="16" id="KW-0594">Phospholipid biosynthesis</keyword>
<keyword evidence="12 18" id="KW-0548">Nucleotidyltransferase</keyword>
<evidence type="ECO:0000256" key="6">
    <source>
        <dbReference type="ARBA" id="ARBA00012487"/>
    </source>
</evidence>
<dbReference type="EMBL" id="AP027924">
    <property type="protein sequence ID" value="BED92105.1"/>
    <property type="molecule type" value="Genomic_DNA"/>
</dbReference>
<dbReference type="KEGG" id="ips:CfP315_0690"/>
<feature type="transmembrane region" description="Helical" evidence="19">
    <location>
        <begin position="220"/>
        <end position="239"/>
    </location>
</feature>
<evidence type="ECO:0000256" key="5">
    <source>
        <dbReference type="ARBA" id="ARBA00010185"/>
    </source>
</evidence>
<dbReference type="PANTHER" id="PTHR46382:SF1">
    <property type="entry name" value="PHOSPHATIDATE CYTIDYLYLTRANSFERASE"/>
    <property type="match status" value="1"/>
</dbReference>
<proteinExistence type="inferred from homology"/>